<feature type="compositionally biased region" description="Polar residues" evidence="1">
    <location>
        <begin position="16"/>
        <end position="33"/>
    </location>
</feature>
<proteinExistence type="predicted"/>
<sequence>MNHPGTQPVRVPPSSHPFSTKSTTKPVSSQATSILPFPPVSIKEVNCTSPGHNRIIQYRNLTMGKIRLVRTGPHPFAFFRKEKNLSPMEGQGGRQKRRKNKKSYLPLPPRPSVTPSAGVKKYKKNPH</sequence>
<feature type="region of interest" description="Disordered" evidence="1">
    <location>
        <begin position="79"/>
        <end position="127"/>
    </location>
</feature>
<keyword evidence="3" id="KW-1185">Reference proteome</keyword>
<gene>
    <name evidence="2" type="ORF">AVEN_217896_1</name>
</gene>
<evidence type="ECO:0000256" key="1">
    <source>
        <dbReference type="SAM" id="MobiDB-lite"/>
    </source>
</evidence>
<evidence type="ECO:0000313" key="3">
    <source>
        <dbReference type="Proteomes" id="UP000499080"/>
    </source>
</evidence>
<feature type="region of interest" description="Disordered" evidence="1">
    <location>
        <begin position="1"/>
        <end position="33"/>
    </location>
</feature>
<dbReference type="Proteomes" id="UP000499080">
    <property type="component" value="Unassembled WGS sequence"/>
</dbReference>
<accession>A0A4Y2EIA0</accession>
<protein>
    <submittedName>
        <fullName evidence="2">Uncharacterized protein</fullName>
    </submittedName>
</protein>
<dbReference type="EMBL" id="BGPR01000600">
    <property type="protein sequence ID" value="GBM27996.1"/>
    <property type="molecule type" value="Genomic_DNA"/>
</dbReference>
<comment type="caution">
    <text evidence="2">The sequence shown here is derived from an EMBL/GenBank/DDBJ whole genome shotgun (WGS) entry which is preliminary data.</text>
</comment>
<reference evidence="2 3" key="1">
    <citation type="journal article" date="2019" name="Sci. Rep.">
        <title>Orb-weaving spider Araneus ventricosus genome elucidates the spidroin gene catalogue.</title>
        <authorList>
            <person name="Kono N."/>
            <person name="Nakamura H."/>
            <person name="Ohtoshi R."/>
            <person name="Moran D.A.P."/>
            <person name="Shinohara A."/>
            <person name="Yoshida Y."/>
            <person name="Fujiwara M."/>
            <person name="Mori M."/>
            <person name="Tomita M."/>
            <person name="Arakawa K."/>
        </authorList>
    </citation>
    <scope>NUCLEOTIDE SEQUENCE [LARGE SCALE GENOMIC DNA]</scope>
</reference>
<name>A0A4Y2EIA0_ARAVE</name>
<organism evidence="2 3">
    <name type="scientific">Araneus ventricosus</name>
    <name type="common">Orbweaver spider</name>
    <name type="synonym">Epeira ventricosa</name>
    <dbReference type="NCBI Taxonomy" id="182803"/>
    <lineage>
        <taxon>Eukaryota</taxon>
        <taxon>Metazoa</taxon>
        <taxon>Ecdysozoa</taxon>
        <taxon>Arthropoda</taxon>
        <taxon>Chelicerata</taxon>
        <taxon>Arachnida</taxon>
        <taxon>Araneae</taxon>
        <taxon>Araneomorphae</taxon>
        <taxon>Entelegynae</taxon>
        <taxon>Araneoidea</taxon>
        <taxon>Araneidae</taxon>
        <taxon>Araneus</taxon>
    </lineage>
</organism>
<dbReference type="AlphaFoldDB" id="A0A4Y2EIA0"/>
<evidence type="ECO:0000313" key="2">
    <source>
        <dbReference type="EMBL" id="GBM27996.1"/>
    </source>
</evidence>